<feature type="compositionally biased region" description="Acidic residues" evidence="1">
    <location>
        <begin position="286"/>
        <end position="308"/>
    </location>
</feature>
<sequence>MDLKRISTTDLLTYIAKNYAKINSGDMIDLPKEQSSESSGASKISVKSTSSNKKNKNLEFGDVDRLVTLPEKLNKIFGNFLKDFLHMGVYSSNNDTTFFTSIFYCLNSTLSTSDKKTQKVFMDNFYQHLKKAFLFGDYTKFKYSKLKWNKQEIAKHIEDKLPTKYLMRYISDFLHINIFILDLQDDELYFTNSFFVPYKRNIFLVRHFDKYEPLFTEQKKFFGVDDDIIQNIIKHKDKVAMLQLDPKSDEKFEVTQENLELYIDVNQFETKVEEQKETHSEKNAFEDESSESDIEEVVDIEESDDETPDYNKMTLPELKKIAKEKKIPIGKKNKTQLIKELMKE</sequence>
<evidence type="ECO:0000313" key="2">
    <source>
        <dbReference type="EMBL" id="QHT26075.1"/>
    </source>
</evidence>
<evidence type="ECO:0000256" key="1">
    <source>
        <dbReference type="SAM" id="MobiDB-lite"/>
    </source>
</evidence>
<accession>A0A6C0EFG5</accession>
<feature type="region of interest" description="Disordered" evidence="1">
    <location>
        <begin position="273"/>
        <end position="314"/>
    </location>
</feature>
<dbReference type="EMBL" id="MN739778">
    <property type="protein sequence ID" value="QHT26075.1"/>
    <property type="molecule type" value="Genomic_DNA"/>
</dbReference>
<organism evidence="2">
    <name type="scientific">viral metagenome</name>
    <dbReference type="NCBI Taxonomy" id="1070528"/>
    <lineage>
        <taxon>unclassified sequences</taxon>
        <taxon>metagenomes</taxon>
        <taxon>organismal metagenomes</taxon>
    </lineage>
</organism>
<proteinExistence type="predicted"/>
<feature type="compositionally biased region" description="Basic and acidic residues" evidence="1">
    <location>
        <begin position="273"/>
        <end position="285"/>
    </location>
</feature>
<dbReference type="AlphaFoldDB" id="A0A6C0EFG5"/>
<protein>
    <submittedName>
        <fullName evidence="2">Uncharacterized protein</fullName>
    </submittedName>
</protein>
<name>A0A6C0EFG5_9ZZZZ</name>
<reference evidence="2" key="1">
    <citation type="journal article" date="2020" name="Nature">
        <title>Giant virus diversity and host interactions through global metagenomics.</title>
        <authorList>
            <person name="Schulz F."/>
            <person name="Roux S."/>
            <person name="Paez-Espino D."/>
            <person name="Jungbluth S."/>
            <person name="Walsh D.A."/>
            <person name="Denef V.J."/>
            <person name="McMahon K.D."/>
            <person name="Konstantinidis K.T."/>
            <person name="Eloe-Fadrosh E.A."/>
            <person name="Kyrpides N.C."/>
            <person name="Woyke T."/>
        </authorList>
    </citation>
    <scope>NUCLEOTIDE SEQUENCE</scope>
    <source>
        <strain evidence="2">GVMAG-M-3300023179-27</strain>
    </source>
</reference>